<dbReference type="EMBL" id="UINC01014200">
    <property type="protein sequence ID" value="SVA60767.1"/>
    <property type="molecule type" value="Genomic_DNA"/>
</dbReference>
<feature type="transmembrane region" description="Helical" evidence="1">
    <location>
        <begin position="248"/>
        <end position="275"/>
    </location>
</feature>
<feature type="transmembrane region" description="Helical" evidence="1">
    <location>
        <begin position="171"/>
        <end position="190"/>
    </location>
</feature>
<feature type="transmembrane region" description="Helical" evidence="1">
    <location>
        <begin position="413"/>
        <end position="431"/>
    </location>
</feature>
<feature type="transmembrane region" description="Helical" evidence="1">
    <location>
        <begin position="351"/>
        <end position="369"/>
    </location>
</feature>
<accession>A0A381X9B2</accession>
<name>A0A381X9B2_9ZZZZ</name>
<evidence type="ECO:0008006" key="3">
    <source>
        <dbReference type="Google" id="ProtNLM"/>
    </source>
</evidence>
<feature type="transmembrane region" description="Helical" evidence="1">
    <location>
        <begin position="80"/>
        <end position="99"/>
    </location>
</feature>
<feature type="transmembrane region" description="Helical" evidence="1">
    <location>
        <begin position="219"/>
        <end position="236"/>
    </location>
</feature>
<reference evidence="2" key="1">
    <citation type="submission" date="2018-05" db="EMBL/GenBank/DDBJ databases">
        <authorList>
            <person name="Lanie J.A."/>
            <person name="Ng W.-L."/>
            <person name="Kazmierczak K.M."/>
            <person name="Andrzejewski T.M."/>
            <person name="Davidsen T.M."/>
            <person name="Wayne K.J."/>
            <person name="Tettelin H."/>
            <person name="Glass J.I."/>
            <person name="Rusch D."/>
            <person name="Podicherti R."/>
            <person name="Tsui H.-C.T."/>
            <person name="Winkler M.E."/>
        </authorList>
    </citation>
    <scope>NUCLEOTIDE SEQUENCE</scope>
</reference>
<proteinExistence type="predicted"/>
<sequence>MTMDASEDNKNFDMAFWVSILFMVVALVLIGQGIFYPKHIKNMVAHGSYWVITFLVGVWLLLTFKSLLVEPIELHLKDKAFWVGVIVCVGLTGMVYVGVENTFRVLSDETNLLAISKSLHVEKTIYNSTMGTWYYDSFHPILREFPKRPILFPYLTHVLHVLVGYSPHNSFLLNSLCLSALLLSVFLMVLRRSNIFLGLLAVLLCFSQPILSLSASSGGYDLCSMLFFFFMLWGALRQMEYGTPLNGAWFWTTGVMFSYVRYESFAFFAFAFVVLTVTRHLRWDQIKAYLPIYAATPLWSLPYIGQRLSTVGKYENPDDVSLFSVTRFVEHLEFMGKGLINFDFSLPYNTVLNLVGLVCGLVLLVLWFLRKGPFQSRPAALFGFLCGGCFAMQQVIFLSHHMGLYHHPTQTRFFLGFCIAMALAPVCALCYASRRVLHASVCAGVLLVALYFPVAQEDALGKTLVLNRKTRLVHHFLSQSVPPGALIIVSRPGQYAVFNYGAVNFSHARKSKKTLLNSFRRHLYPDMIVVQEMEYESQEPLEKEVLPEDYGLETLKEIQFTAKRWVRISRVVIPEPHSPK</sequence>
<organism evidence="2">
    <name type="scientific">marine metagenome</name>
    <dbReference type="NCBI Taxonomy" id="408172"/>
    <lineage>
        <taxon>unclassified sequences</taxon>
        <taxon>metagenomes</taxon>
        <taxon>ecological metagenomes</taxon>
    </lineage>
</organism>
<evidence type="ECO:0000256" key="1">
    <source>
        <dbReference type="SAM" id="Phobius"/>
    </source>
</evidence>
<feature type="transmembrane region" description="Helical" evidence="1">
    <location>
        <begin position="195"/>
        <end position="213"/>
    </location>
</feature>
<dbReference type="AlphaFoldDB" id="A0A381X9B2"/>
<evidence type="ECO:0000313" key="2">
    <source>
        <dbReference type="EMBL" id="SVA60767.1"/>
    </source>
</evidence>
<protein>
    <recommendedName>
        <fullName evidence="3">Glycosyltransferase RgtA/B/C/D-like domain-containing protein</fullName>
    </recommendedName>
</protein>
<keyword evidence="1" id="KW-0812">Transmembrane</keyword>
<keyword evidence="1" id="KW-1133">Transmembrane helix</keyword>
<feature type="transmembrane region" description="Helical" evidence="1">
    <location>
        <begin position="14"/>
        <end position="36"/>
    </location>
</feature>
<feature type="transmembrane region" description="Helical" evidence="1">
    <location>
        <begin position="436"/>
        <end position="454"/>
    </location>
</feature>
<feature type="transmembrane region" description="Helical" evidence="1">
    <location>
        <begin position="381"/>
        <end position="401"/>
    </location>
</feature>
<gene>
    <name evidence="2" type="ORF">METZ01_LOCUS113621</name>
</gene>
<feature type="transmembrane region" description="Helical" evidence="1">
    <location>
        <begin position="48"/>
        <end position="68"/>
    </location>
</feature>
<keyword evidence="1" id="KW-0472">Membrane</keyword>